<accession>A0A8S0U473</accession>
<evidence type="ECO:0000313" key="2">
    <source>
        <dbReference type="EMBL" id="CAA3011111.1"/>
    </source>
</evidence>
<proteinExistence type="predicted"/>
<name>A0A8S0U473_OLEEU</name>
<dbReference type="EMBL" id="CACTIH010007359">
    <property type="protein sequence ID" value="CAA3011111.1"/>
    <property type="molecule type" value="Genomic_DNA"/>
</dbReference>
<dbReference type="AlphaFoldDB" id="A0A8S0U473"/>
<keyword evidence="3" id="KW-1185">Reference proteome</keyword>
<sequence>MVAPYTKGILYKKSLQPHAQRDMQFGDTGDVGTSVPVQSHTPRLRLLMIIDGCKVYSNNVEDDEDDDFVDTPPRRKKTPFHFHPPTEEHATRKYYPIELEGHNIHTLAQPQAIRTDDEPKPAVTDIKQNIDGKGKGKMNPADEIEYPSFPLTSSFNLGVASTPIISNEVDAIIAGLVKDCEIEE</sequence>
<organism evidence="2 3">
    <name type="scientific">Olea europaea subsp. europaea</name>
    <dbReference type="NCBI Taxonomy" id="158383"/>
    <lineage>
        <taxon>Eukaryota</taxon>
        <taxon>Viridiplantae</taxon>
        <taxon>Streptophyta</taxon>
        <taxon>Embryophyta</taxon>
        <taxon>Tracheophyta</taxon>
        <taxon>Spermatophyta</taxon>
        <taxon>Magnoliopsida</taxon>
        <taxon>eudicotyledons</taxon>
        <taxon>Gunneridae</taxon>
        <taxon>Pentapetalae</taxon>
        <taxon>asterids</taxon>
        <taxon>lamiids</taxon>
        <taxon>Lamiales</taxon>
        <taxon>Oleaceae</taxon>
        <taxon>Oleeae</taxon>
        <taxon>Olea</taxon>
    </lineage>
</organism>
<reference evidence="2 3" key="1">
    <citation type="submission" date="2019-12" db="EMBL/GenBank/DDBJ databases">
        <authorList>
            <person name="Alioto T."/>
            <person name="Alioto T."/>
            <person name="Gomez Garrido J."/>
        </authorList>
    </citation>
    <scope>NUCLEOTIDE SEQUENCE [LARGE SCALE GENOMIC DNA]</scope>
</reference>
<feature type="region of interest" description="Disordered" evidence="1">
    <location>
        <begin position="63"/>
        <end position="86"/>
    </location>
</feature>
<evidence type="ECO:0000256" key="1">
    <source>
        <dbReference type="SAM" id="MobiDB-lite"/>
    </source>
</evidence>
<dbReference type="Gramene" id="OE9A037219T1">
    <property type="protein sequence ID" value="OE9A037219C1"/>
    <property type="gene ID" value="OE9A037219"/>
</dbReference>
<gene>
    <name evidence="2" type="ORF">OLEA9_A037219</name>
</gene>
<comment type="caution">
    <text evidence="2">The sequence shown here is derived from an EMBL/GenBank/DDBJ whole genome shotgun (WGS) entry which is preliminary data.</text>
</comment>
<evidence type="ECO:0000313" key="3">
    <source>
        <dbReference type="Proteomes" id="UP000594638"/>
    </source>
</evidence>
<protein>
    <submittedName>
        <fullName evidence="2">Uncharacterized protein</fullName>
    </submittedName>
</protein>
<dbReference type="Proteomes" id="UP000594638">
    <property type="component" value="Unassembled WGS sequence"/>
</dbReference>
<feature type="region of interest" description="Disordered" evidence="1">
    <location>
        <begin position="117"/>
        <end position="140"/>
    </location>
</feature>